<proteinExistence type="predicted"/>
<evidence type="ECO:0000313" key="3">
    <source>
        <dbReference type="EMBL" id="KAK7836983.1"/>
    </source>
</evidence>
<dbReference type="PANTHER" id="PTHR31683:SF69">
    <property type="entry name" value="PECTATE LYASE 7-RELATED"/>
    <property type="match status" value="1"/>
</dbReference>
<reference evidence="4" key="3">
    <citation type="submission" date="2023-07" db="EMBL/GenBank/DDBJ databases">
        <title>An improved reference 1 genome and first organelle genomes of Quercus suber.</title>
        <authorList>
            <consortium name="Genosuber Consortium"/>
            <person name="Usie A."/>
            <person name="Serra O."/>
            <person name="Barros P."/>
        </authorList>
    </citation>
    <scope>NUCLEOTIDE SEQUENCE</scope>
    <source>
        <strain evidence="4">HL8</strain>
        <tissue evidence="4">Leaves</tissue>
    </source>
</reference>
<dbReference type="AlphaFoldDB" id="A0AAW0KET8"/>
<evidence type="ECO:0000313" key="4">
    <source>
        <dbReference type="EMBL" id="KAK7836984.1"/>
    </source>
</evidence>
<comment type="subcellular location">
    <subcellularLocation>
        <location evidence="1">Secreted</location>
        <location evidence="1">Cell wall</location>
    </subcellularLocation>
</comment>
<evidence type="ECO:0000256" key="1">
    <source>
        <dbReference type="ARBA" id="ARBA00004191"/>
    </source>
</evidence>
<evidence type="ECO:0000313" key="5">
    <source>
        <dbReference type="Proteomes" id="UP000237347"/>
    </source>
</evidence>
<sequence length="204" mass="22513">MSNCDDGLIDAIQGSTAITISNCHFSPIITRVWFKGCQDVDTGLFMLSTMTTLIGSCMLAIGGSQHPTILSQGNRFIASPEAACKELSTLQAMALKNILKNPHIKCMHCHMHSEGDMINAKPGTFEVSLTDFAGCLNSISESEWRSWYWSSKGDLMLNGAFFFQSRGPIRNMHKEDMINVKPKTFEVSLTDFAGHLKCDGHKLC</sequence>
<dbReference type="EMBL" id="PKMF04000339">
    <property type="protein sequence ID" value="KAK7836983.1"/>
    <property type="molecule type" value="Genomic_DNA"/>
</dbReference>
<reference evidence="4 5" key="2">
    <citation type="journal article" date="2018" name="Sci. Data">
        <title>The draft genome sequence of cork oak.</title>
        <authorList>
            <person name="Ramos A.M."/>
            <person name="Usie A."/>
            <person name="Barbosa P."/>
            <person name="Barros P.M."/>
            <person name="Capote T."/>
            <person name="Chaves I."/>
            <person name="Simoes F."/>
            <person name="Abreu I."/>
            <person name="Carrasquinho I."/>
            <person name="Faro C."/>
            <person name="Guimaraes J.B."/>
            <person name="Mendonca D."/>
            <person name="Nobrega F."/>
            <person name="Rodrigues L."/>
            <person name="Saibo N.J.M."/>
            <person name="Varela M.C."/>
            <person name="Egas C."/>
            <person name="Matos J."/>
            <person name="Miguel C.M."/>
            <person name="Oliveira M.M."/>
            <person name="Ricardo C.P."/>
            <person name="Goncalves S."/>
        </authorList>
    </citation>
    <scope>NUCLEOTIDE SEQUENCE [LARGE SCALE GENOMIC DNA]</scope>
    <source>
        <strain evidence="5">cv. HL8</strain>
        <strain evidence="4">HL8</strain>
    </source>
</reference>
<keyword evidence="2" id="KW-0964">Secreted</keyword>
<dbReference type="GO" id="GO:0030570">
    <property type="term" value="F:pectate lyase activity"/>
    <property type="evidence" value="ECO:0007669"/>
    <property type="project" value="InterPro"/>
</dbReference>
<dbReference type="InterPro" id="IPR045032">
    <property type="entry name" value="PEL"/>
</dbReference>
<comment type="caution">
    <text evidence="4">The sequence shown here is derived from an EMBL/GenBank/DDBJ whole genome shotgun (WGS) entry which is preliminary data.</text>
</comment>
<accession>A0AAW0KET8</accession>
<evidence type="ECO:0000256" key="2">
    <source>
        <dbReference type="ARBA" id="ARBA00022512"/>
    </source>
</evidence>
<dbReference type="InterPro" id="IPR011050">
    <property type="entry name" value="Pectin_lyase_fold/virulence"/>
</dbReference>
<keyword evidence="4" id="KW-0456">Lyase</keyword>
<reference evidence="4" key="1">
    <citation type="submission" date="2017-12" db="EMBL/GenBank/DDBJ databases">
        <authorList>
            <person name="Barbosa P."/>
            <person name="Usie A."/>
            <person name="Ramos A.M."/>
        </authorList>
    </citation>
    <scope>NUCLEOTIDE SEQUENCE</scope>
    <source>
        <strain evidence="4">HL8</strain>
        <tissue evidence="4">Leaves</tissue>
    </source>
</reference>
<gene>
    <name evidence="4" type="primary">PLY_0</name>
    <name evidence="3" type="synonym">PLY_1</name>
    <name evidence="3" type="ORF">CFP56_021822</name>
    <name evidence="4" type="ORF">CFP56_021825</name>
</gene>
<keyword evidence="5" id="KW-1185">Reference proteome</keyword>
<dbReference type="EMBL" id="PKMF04000339">
    <property type="protein sequence ID" value="KAK7836984.1"/>
    <property type="molecule type" value="Genomic_DNA"/>
</dbReference>
<dbReference type="InterPro" id="IPR012334">
    <property type="entry name" value="Pectin_lyas_fold"/>
</dbReference>
<dbReference type="Gene3D" id="2.160.20.10">
    <property type="entry name" value="Single-stranded right-handed beta-helix, Pectin lyase-like"/>
    <property type="match status" value="1"/>
</dbReference>
<dbReference type="SUPFAM" id="SSF51126">
    <property type="entry name" value="Pectin lyase-like"/>
    <property type="match status" value="1"/>
</dbReference>
<dbReference type="PANTHER" id="PTHR31683">
    <property type="entry name" value="PECTATE LYASE 18-RELATED"/>
    <property type="match status" value="1"/>
</dbReference>
<name>A0AAW0KET8_QUESU</name>
<keyword evidence="2" id="KW-0134">Cell wall</keyword>
<dbReference type="Proteomes" id="UP000237347">
    <property type="component" value="Unassembled WGS sequence"/>
</dbReference>
<protein>
    <submittedName>
        <fullName evidence="4">Pectate lyase</fullName>
    </submittedName>
</protein>
<organism evidence="4 5">
    <name type="scientific">Quercus suber</name>
    <name type="common">Cork oak</name>
    <dbReference type="NCBI Taxonomy" id="58331"/>
    <lineage>
        <taxon>Eukaryota</taxon>
        <taxon>Viridiplantae</taxon>
        <taxon>Streptophyta</taxon>
        <taxon>Embryophyta</taxon>
        <taxon>Tracheophyta</taxon>
        <taxon>Spermatophyta</taxon>
        <taxon>Magnoliopsida</taxon>
        <taxon>eudicotyledons</taxon>
        <taxon>Gunneridae</taxon>
        <taxon>Pentapetalae</taxon>
        <taxon>rosids</taxon>
        <taxon>fabids</taxon>
        <taxon>Fagales</taxon>
        <taxon>Fagaceae</taxon>
        <taxon>Quercus</taxon>
    </lineage>
</organism>